<dbReference type="Proteomes" id="UP001432027">
    <property type="component" value="Unassembled WGS sequence"/>
</dbReference>
<organism evidence="1 2">
    <name type="scientific">Pristionchus entomophagus</name>
    <dbReference type="NCBI Taxonomy" id="358040"/>
    <lineage>
        <taxon>Eukaryota</taxon>
        <taxon>Metazoa</taxon>
        <taxon>Ecdysozoa</taxon>
        <taxon>Nematoda</taxon>
        <taxon>Chromadorea</taxon>
        <taxon>Rhabditida</taxon>
        <taxon>Rhabditina</taxon>
        <taxon>Diplogasteromorpha</taxon>
        <taxon>Diplogasteroidea</taxon>
        <taxon>Neodiplogasteridae</taxon>
        <taxon>Pristionchus</taxon>
    </lineage>
</organism>
<proteinExistence type="predicted"/>
<name>A0AAV5SJ46_9BILA</name>
<sequence>MLGAHLVVRRQFYLNQSALGELKKCSFHWRLVEGTHWCPRIEVKPIRMICYRFTRLILQDCVLSPHGFVALAWVHVGVVHHFHCLVQ</sequence>
<accession>A0AAV5SJ46</accession>
<comment type="caution">
    <text evidence="1">The sequence shown here is derived from an EMBL/GenBank/DDBJ whole genome shotgun (WGS) entry which is preliminary data.</text>
</comment>
<reference evidence="1" key="1">
    <citation type="submission" date="2023-10" db="EMBL/GenBank/DDBJ databases">
        <title>Genome assembly of Pristionchus species.</title>
        <authorList>
            <person name="Yoshida K."/>
            <person name="Sommer R.J."/>
        </authorList>
    </citation>
    <scope>NUCLEOTIDE SEQUENCE</scope>
    <source>
        <strain evidence="1">RS0144</strain>
    </source>
</reference>
<dbReference type="AlphaFoldDB" id="A0AAV5SJ46"/>
<feature type="non-terminal residue" evidence="1">
    <location>
        <position position="87"/>
    </location>
</feature>
<keyword evidence="2" id="KW-1185">Reference proteome</keyword>
<gene>
    <name evidence="1" type="ORF">PENTCL1PPCAC_4308</name>
</gene>
<evidence type="ECO:0000313" key="2">
    <source>
        <dbReference type="Proteomes" id="UP001432027"/>
    </source>
</evidence>
<evidence type="ECO:0000313" key="1">
    <source>
        <dbReference type="EMBL" id="GMS82133.1"/>
    </source>
</evidence>
<dbReference type="EMBL" id="BTSX01000001">
    <property type="protein sequence ID" value="GMS82133.1"/>
    <property type="molecule type" value="Genomic_DNA"/>
</dbReference>
<protein>
    <submittedName>
        <fullName evidence="1">Uncharacterized protein</fullName>
    </submittedName>
</protein>